<reference evidence="1 2" key="1">
    <citation type="submission" date="2019-08" db="EMBL/GenBank/DDBJ databases">
        <title>The genome of the soybean aphid Biotype 1, its phylome, world population structure and adaptation to the North American continent.</title>
        <authorList>
            <person name="Giordano R."/>
            <person name="Donthu R.K."/>
            <person name="Hernandez A.G."/>
            <person name="Wright C.L."/>
            <person name="Zimin A.V."/>
        </authorList>
    </citation>
    <scope>NUCLEOTIDE SEQUENCE [LARGE SCALE GENOMIC DNA]</scope>
    <source>
        <tissue evidence="1">Whole aphids</tissue>
    </source>
</reference>
<name>A0A6G0THI1_APHGL</name>
<proteinExistence type="predicted"/>
<organism evidence="1 2">
    <name type="scientific">Aphis glycines</name>
    <name type="common">Soybean aphid</name>
    <dbReference type="NCBI Taxonomy" id="307491"/>
    <lineage>
        <taxon>Eukaryota</taxon>
        <taxon>Metazoa</taxon>
        <taxon>Ecdysozoa</taxon>
        <taxon>Arthropoda</taxon>
        <taxon>Hexapoda</taxon>
        <taxon>Insecta</taxon>
        <taxon>Pterygota</taxon>
        <taxon>Neoptera</taxon>
        <taxon>Paraneoptera</taxon>
        <taxon>Hemiptera</taxon>
        <taxon>Sternorrhyncha</taxon>
        <taxon>Aphidomorpha</taxon>
        <taxon>Aphidoidea</taxon>
        <taxon>Aphididae</taxon>
        <taxon>Aphidini</taxon>
        <taxon>Aphis</taxon>
        <taxon>Aphis</taxon>
    </lineage>
</organism>
<comment type="caution">
    <text evidence="1">The sequence shown here is derived from an EMBL/GenBank/DDBJ whole genome shotgun (WGS) entry which is preliminary data.</text>
</comment>
<dbReference type="AlphaFoldDB" id="A0A6G0THI1"/>
<dbReference type="Proteomes" id="UP000475862">
    <property type="component" value="Unassembled WGS sequence"/>
</dbReference>
<gene>
    <name evidence="1" type="ORF">AGLY_009884</name>
</gene>
<accession>A0A6G0THI1</accession>
<evidence type="ECO:0000313" key="1">
    <source>
        <dbReference type="EMBL" id="KAE9532803.1"/>
    </source>
</evidence>
<keyword evidence="2" id="KW-1185">Reference proteome</keyword>
<sequence length="294" mass="34971">MLQFQTSGVVFDIKVNILVFTKKIGKTLKSNGKIGIFTRNQFLTKPIFLYSCNLKTNHCKYLKFSPNIYICKFSIFLMSIKKCWVLKKTLTFNTRFFIIKIFNSKLSIRFPLNSYRENSKAITSRNNTSISNIGSGFRWKSEYSWCIKEVKSKHFPTVFKKIEKNKKKMTEKREFLRKTSFRLNRFFYMVVIKKLITTTAFFNFSEKNFLNSNFYVIYRKRENLQVFLQVAVEKTRSIIMGKILSAVDLIVLALSKYLKIVYKVPHMHNFFLLAFEVQILTKIRKNHEYLQIIL</sequence>
<protein>
    <submittedName>
        <fullName evidence="1">Uncharacterized protein</fullName>
    </submittedName>
</protein>
<evidence type="ECO:0000313" key="2">
    <source>
        <dbReference type="Proteomes" id="UP000475862"/>
    </source>
</evidence>
<dbReference type="EMBL" id="VYZN01000038">
    <property type="protein sequence ID" value="KAE9532803.1"/>
    <property type="molecule type" value="Genomic_DNA"/>
</dbReference>